<proteinExistence type="predicted"/>
<evidence type="ECO:0000313" key="1">
    <source>
        <dbReference type="EMBL" id="KAH7638916.1"/>
    </source>
</evidence>
<accession>A0A9D4SEN3</accession>
<reference evidence="1" key="2">
    <citation type="journal article" date="2021" name="World Allergy Organ. J.">
        <title>Chromosome-level assembly of Dermatophagoides farinae genome and transcriptome reveals two novel allergens Der f 37 and Der f 39.</title>
        <authorList>
            <person name="Chen J."/>
            <person name="Cai Z."/>
            <person name="Fan D."/>
            <person name="Hu J."/>
            <person name="Hou Y."/>
            <person name="He Y."/>
            <person name="Zhang Z."/>
            <person name="Zhao Z."/>
            <person name="Gao P."/>
            <person name="Hu W."/>
            <person name="Sun J."/>
            <person name="Li J."/>
            <person name="Ji K."/>
        </authorList>
    </citation>
    <scope>NUCLEOTIDE SEQUENCE</scope>
    <source>
        <strain evidence="1">JKM2019</strain>
    </source>
</reference>
<dbReference type="AlphaFoldDB" id="A0A9D4SEN3"/>
<name>A0A9D4SEN3_DERFA</name>
<dbReference type="Proteomes" id="UP000828236">
    <property type="component" value="Unassembled WGS sequence"/>
</dbReference>
<dbReference type="EMBL" id="SDOV01000007">
    <property type="protein sequence ID" value="KAH7638916.1"/>
    <property type="molecule type" value="Genomic_DNA"/>
</dbReference>
<sequence length="200" mass="23166">MYLQRKFIMLGHGFIPPRELTAECSKDKSLHKFYYSPVEDLIRTHLLLDELLSNIMNERPEDVSPYILESNMLNSLRLIFTKYKTKSEDFPGLWVEIAKMKIALLLANLNTIKATSIRQILSPLVSDLKRLEDRGLFIRERGITIKVRLAFVIGDNLGVSELLGFKQNFSTHFVCRFCGATYREYKDHSVISKPLNIHTM</sequence>
<organism evidence="1">
    <name type="scientific">Dermatophagoides farinae</name>
    <name type="common">American house dust mite</name>
    <dbReference type="NCBI Taxonomy" id="6954"/>
    <lineage>
        <taxon>Eukaryota</taxon>
        <taxon>Metazoa</taxon>
        <taxon>Ecdysozoa</taxon>
        <taxon>Arthropoda</taxon>
        <taxon>Chelicerata</taxon>
        <taxon>Arachnida</taxon>
        <taxon>Acari</taxon>
        <taxon>Acariformes</taxon>
        <taxon>Sarcoptiformes</taxon>
        <taxon>Astigmata</taxon>
        <taxon>Psoroptidia</taxon>
        <taxon>Analgoidea</taxon>
        <taxon>Pyroglyphidae</taxon>
        <taxon>Dermatophagoidinae</taxon>
        <taxon>Dermatophagoides</taxon>
    </lineage>
</organism>
<protein>
    <submittedName>
        <fullName evidence="1">Uncharacterized protein</fullName>
    </submittedName>
</protein>
<comment type="caution">
    <text evidence="1">The sequence shown here is derived from an EMBL/GenBank/DDBJ whole genome shotgun (WGS) entry which is preliminary data.</text>
</comment>
<reference evidence="1" key="1">
    <citation type="submission" date="2020-06" db="EMBL/GenBank/DDBJ databases">
        <authorList>
            <person name="Ji K."/>
            <person name="Li J."/>
        </authorList>
    </citation>
    <scope>NUCLEOTIDE SEQUENCE</scope>
    <source>
        <strain evidence="1">JKM2019</strain>
        <tissue evidence="1">Whole body</tissue>
    </source>
</reference>
<gene>
    <name evidence="1" type="ORF">HUG17_2949</name>
</gene>